<reference evidence="2 3" key="1">
    <citation type="submission" date="2016-11" db="EMBL/GenBank/DDBJ databases">
        <authorList>
            <person name="Jaros S."/>
            <person name="Januszkiewicz K."/>
            <person name="Wedrychowicz H."/>
        </authorList>
    </citation>
    <scope>NUCLEOTIDE SEQUENCE [LARGE SCALE GENOMIC DNA]</scope>
</reference>
<feature type="region of interest" description="Disordered" evidence="1">
    <location>
        <begin position="22"/>
        <end position="64"/>
    </location>
</feature>
<gene>
    <name evidence="2" type="primary">BQ5605_C010g06038</name>
    <name evidence="2" type="ORF">BQ5605_C010G06038</name>
</gene>
<keyword evidence="3" id="KW-1185">Reference proteome</keyword>
<name>A0A2X0LTP5_9BASI</name>
<dbReference type="AlphaFoldDB" id="A0A2X0LTP5"/>
<evidence type="ECO:0000256" key="1">
    <source>
        <dbReference type="SAM" id="MobiDB-lite"/>
    </source>
</evidence>
<evidence type="ECO:0000313" key="2">
    <source>
        <dbReference type="EMBL" id="SGY14042.1"/>
    </source>
</evidence>
<feature type="compositionally biased region" description="Basic and acidic residues" evidence="1">
    <location>
        <begin position="32"/>
        <end position="51"/>
    </location>
</feature>
<organism evidence="2 3">
    <name type="scientific">Microbotryum silenes-dioicae</name>
    <dbReference type="NCBI Taxonomy" id="796604"/>
    <lineage>
        <taxon>Eukaryota</taxon>
        <taxon>Fungi</taxon>
        <taxon>Dikarya</taxon>
        <taxon>Basidiomycota</taxon>
        <taxon>Pucciniomycotina</taxon>
        <taxon>Microbotryomycetes</taxon>
        <taxon>Microbotryales</taxon>
        <taxon>Microbotryaceae</taxon>
        <taxon>Microbotryum</taxon>
    </lineage>
</organism>
<dbReference type="EMBL" id="FQNC01000012">
    <property type="protein sequence ID" value="SGY14042.1"/>
    <property type="molecule type" value="Genomic_DNA"/>
</dbReference>
<accession>A0A2X0LTP5</accession>
<evidence type="ECO:0000313" key="3">
    <source>
        <dbReference type="Proteomes" id="UP000249464"/>
    </source>
</evidence>
<sequence>MARATALVVYNKCLWFGLGVGRIPSRHGPAKKPAEQRKQGEANRGGGRESKNLGAVPVLGVRLR</sequence>
<protein>
    <submittedName>
        <fullName evidence="2">BQ5605_C010g06038 protein</fullName>
    </submittedName>
</protein>
<proteinExistence type="predicted"/>
<dbReference type="Proteomes" id="UP000249464">
    <property type="component" value="Unassembled WGS sequence"/>
</dbReference>